<sequence length="605" mass="69267">MINLVCLLNLNSSTSITNSTLVVPSPSSLYFTYITKVWRGVVHRKTNLRQQKRHSKMKNIPTELTFFLLCLFLPCVAFCHEEINRSQFPEGFLFGAATSSYQIEGAVFEDGRGPNNWDVFSHIQGNIQDGHTAEVADNHYHYWKDDIELLHSLGVNAYRFSISWSRVLPRGRFGEINSNGLMFYDKLIDSLLLKGTCIRLSPNLFSLIVCSLILFSVEAGIEPFVTLCHHEIPQELEERYKSWLSPLIQDDFAYFAEVCFKSFGDRVKYWVTINEPMLFIKFAYSMGIYPPGRCSAPFGNCSSGNSDTEPLIAIHNMILSHTKATEIYRKYYQPKQGGYIGVVVNAIMFEPYSNDEIGRDAAKRAFAFNLAWFLDPLIHGDYPAEMRHYLGGNLPSFSTEELNMIKDGLVDFIGVNHYSSFFAKDCIHSPCNPWESHPISGYVNLTGERDGILIGEKTAMPLSYVVPNGMEKIIGYLKVRYNNKPMFVTENGYPEGDVPIERVNELLHDTKRVEYHKGYLASLARAIKDGADVRGYFVWALMDNFEWTSGYSLRFGLHYVDFQTLKRTPKLSAKWYRNFLTNCTKIYRQNVRTVSSENNKQMIIM</sequence>
<dbReference type="InterPro" id="IPR033132">
    <property type="entry name" value="GH_1_N_CS"/>
</dbReference>
<accession>A0A2G5CHH4</accession>
<dbReference type="Pfam" id="PF00232">
    <property type="entry name" value="Glyco_hydro_1"/>
    <property type="match status" value="2"/>
</dbReference>
<dbReference type="PRINTS" id="PR00131">
    <property type="entry name" value="GLHYDRLASE1"/>
</dbReference>
<dbReference type="Gene3D" id="3.20.20.80">
    <property type="entry name" value="Glycosidases"/>
    <property type="match status" value="1"/>
</dbReference>
<evidence type="ECO:0000256" key="2">
    <source>
        <dbReference type="ARBA" id="ARBA00022801"/>
    </source>
</evidence>
<proteinExistence type="inferred from homology"/>
<dbReference type="AlphaFoldDB" id="A0A2G5CHH4"/>
<keyword evidence="5" id="KW-1185">Reference proteome</keyword>
<dbReference type="PANTHER" id="PTHR10353:SF175">
    <property type="entry name" value="BETA-GLUCOSIDASE 18-LIKE ISOFORM X1"/>
    <property type="match status" value="1"/>
</dbReference>
<dbReference type="Proteomes" id="UP000230069">
    <property type="component" value="Unassembled WGS sequence"/>
</dbReference>
<protein>
    <recommendedName>
        <fullName evidence="6">Beta-glucosidase</fullName>
    </recommendedName>
</protein>
<evidence type="ECO:0000256" key="3">
    <source>
        <dbReference type="RuleBase" id="RU003690"/>
    </source>
</evidence>
<evidence type="ECO:0008006" key="6">
    <source>
        <dbReference type="Google" id="ProtNLM"/>
    </source>
</evidence>
<evidence type="ECO:0000313" key="4">
    <source>
        <dbReference type="EMBL" id="PIA30703.1"/>
    </source>
</evidence>
<dbReference type="GO" id="GO:0008422">
    <property type="term" value="F:beta-glucosidase activity"/>
    <property type="evidence" value="ECO:0007669"/>
    <property type="project" value="TreeGrafter"/>
</dbReference>
<dbReference type="STRING" id="218851.A0A2G5CHH4"/>
<dbReference type="InterPro" id="IPR017853">
    <property type="entry name" value="GH"/>
</dbReference>
<comment type="similarity">
    <text evidence="1 3">Belongs to the glycosyl hydrolase 1 family.</text>
</comment>
<dbReference type="PROSITE" id="PS00653">
    <property type="entry name" value="GLYCOSYL_HYDROL_F1_2"/>
    <property type="match status" value="1"/>
</dbReference>
<keyword evidence="2" id="KW-0378">Hydrolase</keyword>
<reference evidence="4 5" key="1">
    <citation type="submission" date="2017-09" db="EMBL/GenBank/DDBJ databases">
        <title>WGS assembly of Aquilegia coerulea Goldsmith.</title>
        <authorList>
            <person name="Hodges S."/>
            <person name="Kramer E."/>
            <person name="Nordborg M."/>
            <person name="Tomkins J."/>
            <person name="Borevitz J."/>
            <person name="Derieg N."/>
            <person name="Yan J."/>
            <person name="Mihaltcheva S."/>
            <person name="Hayes R.D."/>
            <person name="Rokhsar D."/>
        </authorList>
    </citation>
    <scope>NUCLEOTIDE SEQUENCE [LARGE SCALE GENOMIC DNA]</scope>
    <source>
        <strain evidence="5">cv. Goldsmith</strain>
    </source>
</reference>
<dbReference type="OrthoDB" id="65569at2759"/>
<dbReference type="InParanoid" id="A0A2G5CHH4"/>
<gene>
    <name evidence="4" type="ORF">AQUCO_05400064v1</name>
</gene>
<dbReference type="PANTHER" id="PTHR10353">
    <property type="entry name" value="GLYCOSYL HYDROLASE"/>
    <property type="match status" value="1"/>
</dbReference>
<dbReference type="GO" id="GO:0005975">
    <property type="term" value="P:carbohydrate metabolic process"/>
    <property type="evidence" value="ECO:0007669"/>
    <property type="project" value="InterPro"/>
</dbReference>
<evidence type="ECO:0000256" key="1">
    <source>
        <dbReference type="ARBA" id="ARBA00010838"/>
    </source>
</evidence>
<dbReference type="FunFam" id="3.20.20.80:FF:000020">
    <property type="entry name" value="Beta-glucosidase 12"/>
    <property type="match status" value="1"/>
</dbReference>
<dbReference type="InterPro" id="IPR001360">
    <property type="entry name" value="Glyco_hydro_1"/>
</dbReference>
<organism evidence="4 5">
    <name type="scientific">Aquilegia coerulea</name>
    <name type="common">Rocky mountain columbine</name>
    <dbReference type="NCBI Taxonomy" id="218851"/>
    <lineage>
        <taxon>Eukaryota</taxon>
        <taxon>Viridiplantae</taxon>
        <taxon>Streptophyta</taxon>
        <taxon>Embryophyta</taxon>
        <taxon>Tracheophyta</taxon>
        <taxon>Spermatophyta</taxon>
        <taxon>Magnoliopsida</taxon>
        <taxon>Ranunculales</taxon>
        <taxon>Ranunculaceae</taxon>
        <taxon>Thalictroideae</taxon>
        <taxon>Aquilegia</taxon>
    </lineage>
</organism>
<dbReference type="EMBL" id="KZ305071">
    <property type="protein sequence ID" value="PIA30703.1"/>
    <property type="molecule type" value="Genomic_DNA"/>
</dbReference>
<name>A0A2G5CHH4_AQUCA</name>
<dbReference type="SUPFAM" id="SSF51445">
    <property type="entry name" value="(Trans)glycosidases"/>
    <property type="match status" value="1"/>
</dbReference>
<evidence type="ECO:0000313" key="5">
    <source>
        <dbReference type="Proteomes" id="UP000230069"/>
    </source>
</evidence>